<name>A0A9D9H546_9FIRM</name>
<dbReference type="Gene3D" id="2.30.30.240">
    <property type="entry name" value="PRC-barrel domain"/>
    <property type="match status" value="1"/>
</dbReference>
<dbReference type="Proteomes" id="UP000823611">
    <property type="component" value="Unassembled WGS sequence"/>
</dbReference>
<protein>
    <submittedName>
        <fullName evidence="2">PRC-barrel domain-containing protein</fullName>
    </submittedName>
</protein>
<evidence type="ECO:0000259" key="1">
    <source>
        <dbReference type="Pfam" id="PF05239"/>
    </source>
</evidence>
<sequence>ARILAIIAPIEGKGFGLFCSDKEYCIPWACIVKIGDDIILVDVKTDEILRNVT</sequence>
<evidence type="ECO:0000313" key="2">
    <source>
        <dbReference type="EMBL" id="MBO8435173.1"/>
    </source>
</evidence>
<feature type="domain" description="PRC-barrel" evidence="1">
    <location>
        <begin position="3"/>
        <end position="47"/>
    </location>
</feature>
<organism evidence="2 3">
    <name type="scientific">Candidatus Fimicola merdigallinarum</name>
    <dbReference type="NCBI Taxonomy" id="2840819"/>
    <lineage>
        <taxon>Bacteria</taxon>
        <taxon>Bacillati</taxon>
        <taxon>Bacillota</taxon>
        <taxon>Clostridia</taxon>
        <taxon>Lachnospirales</taxon>
        <taxon>Lachnospiraceae</taxon>
        <taxon>Lachnospiraceae incertae sedis</taxon>
        <taxon>Candidatus Fimicola</taxon>
    </lineage>
</organism>
<evidence type="ECO:0000313" key="3">
    <source>
        <dbReference type="Proteomes" id="UP000823611"/>
    </source>
</evidence>
<reference evidence="2" key="2">
    <citation type="journal article" date="2021" name="PeerJ">
        <title>Extensive microbial diversity within the chicken gut microbiome revealed by metagenomics and culture.</title>
        <authorList>
            <person name="Gilroy R."/>
            <person name="Ravi A."/>
            <person name="Getino M."/>
            <person name="Pursley I."/>
            <person name="Horton D.L."/>
            <person name="Alikhan N.F."/>
            <person name="Baker D."/>
            <person name="Gharbi K."/>
            <person name="Hall N."/>
            <person name="Watson M."/>
            <person name="Adriaenssens E.M."/>
            <person name="Foster-Nyarko E."/>
            <person name="Jarju S."/>
            <person name="Secka A."/>
            <person name="Antonio M."/>
            <person name="Oren A."/>
            <person name="Chaudhuri R.R."/>
            <person name="La Ragione R."/>
            <person name="Hildebrand F."/>
            <person name="Pallen M.J."/>
        </authorList>
    </citation>
    <scope>NUCLEOTIDE SEQUENCE</scope>
    <source>
        <strain evidence="2">F6-4510</strain>
    </source>
</reference>
<dbReference type="InterPro" id="IPR027275">
    <property type="entry name" value="PRC-brl_dom"/>
</dbReference>
<dbReference type="Pfam" id="PF05239">
    <property type="entry name" value="PRC"/>
    <property type="match status" value="1"/>
</dbReference>
<comment type="caution">
    <text evidence="2">The sequence shown here is derived from an EMBL/GenBank/DDBJ whole genome shotgun (WGS) entry which is preliminary data.</text>
</comment>
<dbReference type="AlphaFoldDB" id="A0A9D9H546"/>
<gene>
    <name evidence="2" type="ORF">IAC55_07630</name>
</gene>
<accession>A0A9D9H546</accession>
<proteinExistence type="predicted"/>
<dbReference type="EMBL" id="JADIMX010000142">
    <property type="protein sequence ID" value="MBO8435173.1"/>
    <property type="molecule type" value="Genomic_DNA"/>
</dbReference>
<feature type="non-terminal residue" evidence="2">
    <location>
        <position position="1"/>
    </location>
</feature>
<reference evidence="2" key="1">
    <citation type="submission" date="2020-10" db="EMBL/GenBank/DDBJ databases">
        <authorList>
            <person name="Gilroy R."/>
        </authorList>
    </citation>
    <scope>NUCLEOTIDE SEQUENCE</scope>
    <source>
        <strain evidence="2">F6-4510</strain>
    </source>
</reference>